<evidence type="ECO:0000313" key="3">
    <source>
        <dbReference type="EMBL" id="CAG9620359.1"/>
    </source>
</evidence>
<feature type="transmembrane region" description="Helical" evidence="2">
    <location>
        <begin position="44"/>
        <end position="63"/>
    </location>
</feature>
<accession>A0ABM8YKC0</accession>
<protein>
    <submittedName>
        <fullName evidence="3">Uncharacterized protein</fullName>
    </submittedName>
</protein>
<keyword evidence="4" id="KW-1185">Reference proteome</keyword>
<dbReference type="EMBL" id="CAKJTJ010000004">
    <property type="protein sequence ID" value="CAG9620359.1"/>
    <property type="molecule type" value="Genomic_DNA"/>
</dbReference>
<sequence>MSRNKWKSGVDDYIGPEPILSPEKKAIILSRIRQKEKMSVRKPIALYGIGLTAALIAMIFLAFQLQTNDGDLLSAPEDVNGALQEELDALNEENQALRENLERMSLDLQTFEHTARGIISLLGSEDFDELKERYNVEYNVKDDRIEFEGYEGFEINNPTNIINYPMRFIYIDYSGDEIKVNYYFYNRTPGEEGKFSIIFGFNNDRTIKYMVSGD</sequence>
<dbReference type="Proteomes" id="UP000789833">
    <property type="component" value="Unassembled WGS sequence"/>
</dbReference>
<reference evidence="3 4" key="1">
    <citation type="submission" date="2021-10" db="EMBL/GenBank/DDBJ databases">
        <authorList>
            <person name="Criscuolo A."/>
        </authorList>
    </citation>
    <scope>NUCLEOTIDE SEQUENCE [LARGE SCALE GENOMIC DNA]</scope>
    <source>
        <strain evidence="4">CIP 111883</strain>
    </source>
</reference>
<organism evidence="3 4">
    <name type="scientific">Sutcliffiella rhizosphaerae</name>
    <dbReference type="NCBI Taxonomy" id="2880967"/>
    <lineage>
        <taxon>Bacteria</taxon>
        <taxon>Bacillati</taxon>
        <taxon>Bacillota</taxon>
        <taxon>Bacilli</taxon>
        <taxon>Bacillales</taxon>
        <taxon>Bacillaceae</taxon>
        <taxon>Sutcliffiella</taxon>
    </lineage>
</organism>
<name>A0ABM8YKC0_9BACI</name>
<evidence type="ECO:0000256" key="1">
    <source>
        <dbReference type="SAM" id="Coils"/>
    </source>
</evidence>
<keyword evidence="2" id="KW-0472">Membrane</keyword>
<keyword evidence="2" id="KW-0812">Transmembrane</keyword>
<proteinExistence type="predicted"/>
<evidence type="ECO:0000256" key="2">
    <source>
        <dbReference type="SAM" id="Phobius"/>
    </source>
</evidence>
<keyword evidence="1" id="KW-0175">Coiled coil</keyword>
<keyword evidence="2" id="KW-1133">Transmembrane helix</keyword>
<gene>
    <name evidence="3" type="ORF">BACCIP111883_01127</name>
</gene>
<dbReference type="RefSeq" id="WP_230500293.1">
    <property type="nucleotide sequence ID" value="NZ_CAKJTJ010000004.1"/>
</dbReference>
<feature type="coiled-coil region" evidence="1">
    <location>
        <begin position="80"/>
        <end position="114"/>
    </location>
</feature>
<comment type="caution">
    <text evidence="3">The sequence shown here is derived from an EMBL/GenBank/DDBJ whole genome shotgun (WGS) entry which is preliminary data.</text>
</comment>
<evidence type="ECO:0000313" key="4">
    <source>
        <dbReference type="Proteomes" id="UP000789833"/>
    </source>
</evidence>